<keyword evidence="2" id="KW-1185">Reference proteome</keyword>
<gene>
    <name evidence="1" type="ORF">V5O48_011382</name>
</gene>
<dbReference type="Proteomes" id="UP001465976">
    <property type="component" value="Unassembled WGS sequence"/>
</dbReference>
<evidence type="ECO:0000313" key="2">
    <source>
        <dbReference type="Proteomes" id="UP001465976"/>
    </source>
</evidence>
<proteinExistence type="predicted"/>
<reference evidence="1 2" key="1">
    <citation type="submission" date="2024-02" db="EMBL/GenBank/DDBJ databases">
        <title>A draft genome for the cacao thread blight pathogen Marasmius crinis-equi.</title>
        <authorList>
            <person name="Cohen S.P."/>
            <person name="Baruah I.K."/>
            <person name="Amoako-Attah I."/>
            <person name="Bukari Y."/>
            <person name="Meinhardt L.W."/>
            <person name="Bailey B.A."/>
        </authorList>
    </citation>
    <scope>NUCLEOTIDE SEQUENCE [LARGE SCALE GENOMIC DNA]</scope>
    <source>
        <strain evidence="1 2">GH-76</strain>
    </source>
</reference>
<dbReference type="EMBL" id="JBAHYK010000907">
    <property type="protein sequence ID" value="KAL0570579.1"/>
    <property type="molecule type" value="Genomic_DNA"/>
</dbReference>
<organism evidence="1 2">
    <name type="scientific">Marasmius crinis-equi</name>
    <dbReference type="NCBI Taxonomy" id="585013"/>
    <lineage>
        <taxon>Eukaryota</taxon>
        <taxon>Fungi</taxon>
        <taxon>Dikarya</taxon>
        <taxon>Basidiomycota</taxon>
        <taxon>Agaricomycotina</taxon>
        <taxon>Agaricomycetes</taxon>
        <taxon>Agaricomycetidae</taxon>
        <taxon>Agaricales</taxon>
        <taxon>Marasmiineae</taxon>
        <taxon>Marasmiaceae</taxon>
        <taxon>Marasmius</taxon>
    </lineage>
</organism>
<evidence type="ECO:0000313" key="1">
    <source>
        <dbReference type="EMBL" id="KAL0570579.1"/>
    </source>
</evidence>
<sequence length="153" mass="17866">MNVTRWVRVGLPNGQIARSRWKGELKPLNQLRMARNVEVKHNGQIHIAEIHFYAHLTLLDKDHFVAVGSFYGEPHPELYRQSNKTYITVQHAQDIDVRVVPIKSILSVVMMAPDPRYPLFFRDGTEKDRYFLMRRPGLKLAEMLGEQEEDVEI</sequence>
<accession>A0ABR3F5Q4</accession>
<name>A0ABR3F5Q4_9AGAR</name>
<comment type="caution">
    <text evidence="1">The sequence shown here is derived from an EMBL/GenBank/DDBJ whole genome shotgun (WGS) entry which is preliminary data.</text>
</comment>
<protein>
    <submittedName>
        <fullName evidence="1">Uncharacterized protein</fullName>
    </submittedName>
</protein>